<dbReference type="CDD" id="cd02121">
    <property type="entry name" value="PA_GCPII_like"/>
    <property type="match status" value="1"/>
</dbReference>
<dbReference type="Gene3D" id="3.50.30.30">
    <property type="match status" value="1"/>
</dbReference>
<dbReference type="InterPro" id="IPR003137">
    <property type="entry name" value="PA_domain"/>
</dbReference>
<reference evidence="6 7" key="1">
    <citation type="submission" date="2016-10" db="EMBL/GenBank/DDBJ databases">
        <title>Arsenicibacter rosenii gen. nov., sp. nov., an efficient arsenic-methylating bacterium isolated from an arsenic-contaminated paddy soil.</title>
        <authorList>
            <person name="Huang K."/>
        </authorList>
    </citation>
    <scope>NUCLEOTIDE SEQUENCE [LARGE SCALE GENOMIC DNA]</scope>
    <source>
        <strain evidence="6 7">SM-1</strain>
    </source>
</reference>
<keyword evidence="2" id="KW-0732">Signal</keyword>
<dbReference type="PANTHER" id="PTHR10404:SF46">
    <property type="entry name" value="VACUOLAR PROTEIN SORTING-ASSOCIATED PROTEIN 70"/>
    <property type="match status" value="1"/>
</dbReference>
<dbReference type="OrthoDB" id="3646048at2"/>
<dbReference type="AlphaFoldDB" id="A0A1S2VP62"/>
<protein>
    <submittedName>
        <fullName evidence="6">Glutamate carboxypeptidase</fullName>
    </submittedName>
</protein>
<evidence type="ECO:0000313" key="7">
    <source>
        <dbReference type="Proteomes" id="UP000181790"/>
    </source>
</evidence>
<dbReference type="SUPFAM" id="SSF52025">
    <property type="entry name" value="PA domain"/>
    <property type="match status" value="1"/>
</dbReference>
<feature type="domain" description="Transferrin receptor-like dimerisation" evidence="4">
    <location>
        <begin position="584"/>
        <end position="666"/>
    </location>
</feature>
<feature type="signal peptide" evidence="2">
    <location>
        <begin position="1"/>
        <end position="20"/>
    </location>
</feature>
<feature type="chain" id="PRO_5010386738" evidence="2">
    <location>
        <begin position="21"/>
        <end position="718"/>
    </location>
</feature>
<feature type="domain" description="Peptidase M28" evidence="5">
    <location>
        <begin position="333"/>
        <end position="521"/>
    </location>
</feature>
<evidence type="ECO:0000313" key="6">
    <source>
        <dbReference type="EMBL" id="OIN59578.1"/>
    </source>
</evidence>
<dbReference type="RefSeq" id="WP_071502373.1">
    <property type="nucleotide sequence ID" value="NZ_MORL01000003.1"/>
</dbReference>
<keyword evidence="6" id="KW-0645">Protease</keyword>
<gene>
    <name evidence="6" type="ORF">BLX24_06800</name>
</gene>
<keyword evidence="6" id="KW-0121">Carboxypeptidase</keyword>
<evidence type="ECO:0000259" key="3">
    <source>
        <dbReference type="Pfam" id="PF02225"/>
    </source>
</evidence>
<dbReference type="SUPFAM" id="SSF53187">
    <property type="entry name" value="Zn-dependent exopeptidases"/>
    <property type="match status" value="1"/>
</dbReference>
<comment type="caution">
    <text evidence="6">The sequence shown here is derived from an EMBL/GenBank/DDBJ whole genome shotgun (WGS) entry which is preliminary data.</text>
</comment>
<dbReference type="Pfam" id="PF04253">
    <property type="entry name" value="TFR_dimer"/>
    <property type="match status" value="1"/>
</dbReference>
<comment type="similarity">
    <text evidence="1">Belongs to the peptidase M28 family. M28B subfamily.</text>
</comment>
<dbReference type="Proteomes" id="UP000181790">
    <property type="component" value="Unassembled WGS sequence"/>
</dbReference>
<dbReference type="PANTHER" id="PTHR10404">
    <property type="entry name" value="N-ACETYLATED-ALPHA-LINKED ACIDIC DIPEPTIDASE"/>
    <property type="match status" value="1"/>
</dbReference>
<sequence length="718" mass="78063">MNVYYFSGLLAALSCLSAQAQSTISGFTPDNQAKQTKFEQVFQTQQSAERFKKHLQTMCSVPHLAGTPENAKVRDYIVETMKKAGLQVDIYPHDIYLPKGPGTIAVELVEPIREPLNTREYIVPDNKYSGHPLLTQGWNAWSGSGDVTAEVVYANYGRKEDFEQLAKMGIPVKGRIVLARYGGNFRGYKAKHAQAAGAAGVIIYTDPEDSGYKKGITFPEGPQSSESTIQRGSLLTVDFTGDALTPGEPALPLDGPVKVKRSDPKDVALHKIPVTPLPWNSAQEILKRMTGSKGVPAGWQGGLPFAYRLEGGPALKVRLNVQQEKDFVRVYEVVGTLTGSEFPDEWVVMGCHYDAWSFGATDPNSGTSMLLSLAESLGKLAKDGQRPRRTIKIAHWDAEEAGVIGSTEWVEQFRDELSKKAVAYFNADAAVSGAMFGGSASPSLKTLLVEASQAVQYPDSAKTVYQHWMGSKKPGASEPNIGNLGGGSDHIAFYMHAGVPSASIGTHGPTLYHSVYDDLYYYEKFANPGYKMGPLVEQMMGTLTTRLANADLIPYDVTRYPADLTTHLKAAEKAIKAYKPDYSIDNVLKQVDALKQSTDAYAAAVKQRLSAGTIDKKQAEAINRDLRQLEKAFIDPDGMAFGKWYKSLYAAPDPYSGYADWMLPAFLYEASLKSTANLPAIEARYSAAIGKLTEQINTLTQAVSQGATPAAAIGTGKK</sequence>
<proteinExistence type="inferred from homology"/>
<keyword evidence="7" id="KW-1185">Reference proteome</keyword>
<dbReference type="InterPro" id="IPR036757">
    <property type="entry name" value="TFR-like_dimer_dom_sf"/>
</dbReference>
<dbReference type="InterPro" id="IPR039373">
    <property type="entry name" value="Peptidase_M28B"/>
</dbReference>
<name>A0A1S2VP62_9BACT</name>
<dbReference type="InterPro" id="IPR046450">
    <property type="entry name" value="PA_dom_sf"/>
</dbReference>
<dbReference type="InterPro" id="IPR007365">
    <property type="entry name" value="TFR-like_dimer_dom"/>
</dbReference>
<dbReference type="GO" id="GO:0004180">
    <property type="term" value="F:carboxypeptidase activity"/>
    <property type="evidence" value="ECO:0007669"/>
    <property type="project" value="UniProtKB-KW"/>
</dbReference>
<dbReference type="Gene3D" id="3.40.630.10">
    <property type="entry name" value="Zn peptidases"/>
    <property type="match status" value="1"/>
</dbReference>
<feature type="domain" description="PA" evidence="3">
    <location>
        <begin position="147"/>
        <end position="215"/>
    </location>
</feature>
<dbReference type="InterPro" id="IPR007484">
    <property type="entry name" value="Peptidase_M28"/>
</dbReference>
<evidence type="ECO:0000256" key="2">
    <source>
        <dbReference type="SAM" id="SignalP"/>
    </source>
</evidence>
<dbReference type="SUPFAM" id="SSF47672">
    <property type="entry name" value="Transferrin receptor-like dimerisation domain"/>
    <property type="match status" value="1"/>
</dbReference>
<dbReference type="FunFam" id="3.40.630.10:FF:000101">
    <property type="entry name" value="N-acetylated alpha-linked acidic dipeptidase like 1"/>
    <property type="match status" value="1"/>
</dbReference>
<evidence type="ECO:0000256" key="1">
    <source>
        <dbReference type="ARBA" id="ARBA00005634"/>
    </source>
</evidence>
<dbReference type="Pfam" id="PF02225">
    <property type="entry name" value="PA"/>
    <property type="match status" value="1"/>
</dbReference>
<evidence type="ECO:0000259" key="5">
    <source>
        <dbReference type="Pfam" id="PF04389"/>
    </source>
</evidence>
<dbReference type="EMBL" id="MORL01000003">
    <property type="protein sequence ID" value="OIN59578.1"/>
    <property type="molecule type" value="Genomic_DNA"/>
</dbReference>
<keyword evidence="6" id="KW-0378">Hydrolase</keyword>
<evidence type="ECO:0000259" key="4">
    <source>
        <dbReference type="Pfam" id="PF04253"/>
    </source>
</evidence>
<dbReference type="Pfam" id="PF04389">
    <property type="entry name" value="Peptidase_M28"/>
    <property type="match status" value="1"/>
</dbReference>
<dbReference type="Gene3D" id="1.20.930.40">
    <property type="entry name" value="Transferrin receptor-like, dimerisation domain"/>
    <property type="match status" value="1"/>
</dbReference>
<organism evidence="6 7">
    <name type="scientific">Arsenicibacter rosenii</name>
    <dbReference type="NCBI Taxonomy" id="1750698"/>
    <lineage>
        <taxon>Bacteria</taxon>
        <taxon>Pseudomonadati</taxon>
        <taxon>Bacteroidota</taxon>
        <taxon>Cytophagia</taxon>
        <taxon>Cytophagales</taxon>
        <taxon>Spirosomataceae</taxon>
        <taxon>Arsenicibacter</taxon>
    </lineage>
</organism>
<accession>A0A1S2VP62</accession>